<dbReference type="EMBL" id="FQXZ01000014">
    <property type="protein sequence ID" value="SHI05486.1"/>
    <property type="molecule type" value="Genomic_DNA"/>
</dbReference>
<evidence type="ECO:0000256" key="1">
    <source>
        <dbReference type="SAM" id="SignalP"/>
    </source>
</evidence>
<name>A0A1M5Y0I7_9VIBR</name>
<evidence type="ECO:0000313" key="2">
    <source>
        <dbReference type="EMBL" id="SHI05486.1"/>
    </source>
</evidence>
<proteinExistence type="predicted"/>
<evidence type="ECO:0000313" key="3">
    <source>
        <dbReference type="Proteomes" id="UP000184608"/>
    </source>
</evidence>
<dbReference type="AlphaFoldDB" id="A0A1M5Y0I7"/>
<dbReference type="Proteomes" id="UP000184608">
    <property type="component" value="Unassembled WGS sequence"/>
</dbReference>
<dbReference type="RefSeq" id="WP_139281546.1">
    <property type="nucleotide sequence ID" value="NZ_FQXZ01000014.1"/>
</dbReference>
<dbReference type="OrthoDB" id="5887402at2"/>
<protein>
    <recommendedName>
        <fullName evidence="4">Outer membrane protein beta-barrel domain-containing protein</fullName>
    </recommendedName>
</protein>
<gene>
    <name evidence="2" type="ORF">VA7868_01410</name>
</gene>
<keyword evidence="1" id="KW-0732">Signal</keyword>
<accession>A0A1M5Y0I7</accession>
<keyword evidence="3" id="KW-1185">Reference proteome</keyword>
<sequence>MYYSFTTLQSMKSLVRIPALSASLIFPLHSSALELAVGVELSNHYINIYDAKDSHTTVAQMVSDFSLNPTLSIVSDAYYFGEESHYGVQLQLRWSRLKLDKQGELYDDPTNLDSISDLGTSISGYNVSAVPAFIYHFNRHHPDEWNTKIGGGLGVGYLYAKGNYKVTRESQPDFSEVKEVKISEVGVSSNVFIELNKGNHSFSLNAYYPVLEVNPALDEMTLQLSYLYHFELSDIF</sequence>
<feature type="signal peptide" evidence="1">
    <location>
        <begin position="1"/>
        <end position="32"/>
    </location>
</feature>
<reference evidence="2 3" key="1">
    <citation type="submission" date="2016-11" db="EMBL/GenBank/DDBJ databases">
        <authorList>
            <person name="Jaros S."/>
            <person name="Januszkiewicz K."/>
            <person name="Wedrychowicz H."/>
        </authorList>
    </citation>
    <scope>NUCLEOTIDE SEQUENCE [LARGE SCALE GENOMIC DNA]</scope>
    <source>
        <strain evidence="2 3">CECT 7868</strain>
    </source>
</reference>
<evidence type="ECO:0008006" key="4">
    <source>
        <dbReference type="Google" id="ProtNLM"/>
    </source>
</evidence>
<feature type="chain" id="PRO_5012906492" description="Outer membrane protein beta-barrel domain-containing protein" evidence="1">
    <location>
        <begin position="33"/>
        <end position="236"/>
    </location>
</feature>
<organism evidence="2 3">
    <name type="scientific">Vibrio aerogenes CECT 7868</name>
    <dbReference type="NCBI Taxonomy" id="1216006"/>
    <lineage>
        <taxon>Bacteria</taxon>
        <taxon>Pseudomonadati</taxon>
        <taxon>Pseudomonadota</taxon>
        <taxon>Gammaproteobacteria</taxon>
        <taxon>Vibrionales</taxon>
        <taxon>Vibrionaceae</taxon>
        <taxon>Vibrio</taxon>
    </lineage>
</organism>